<dbReference type="NCBIfam" id="NF001183">
    <property type="entry name" value="PRK00155.1-3"/>
    <property type="match status" value="1"/>
</dbReference>
<dbReference type="EC" id="2.7.7.60" evidence="3"/>
<name>A0A2U1S9R4_9EURY</name>
<dbReference type="SUPFAM" id="SSF53448">
    <property type="entry name" value="Nucleotide-diphospho-sugar transferases"/>
    <property type="match status" value="1"/>
</dbReference>
<dbReference type="InterPro" id="IPR034683">
    <property type="entry name" value="IspD/TarI"/>
</dbReference>
<evidence type="ECO:0000256" key="2">
    <source>
        <dbReference type="ARBA" id="ARBA00022695"/>
    </source>
</evidence>
<accession>A0A2U1S9R4</accession>
<dbReference type="GO" id="GO:0050518">
    <property type="term" value="F:2-C-methyl-D-erythritol 4-phosphate cytidylyltransferase activity"/>
    <property type="evidence" value="ECO:0007669"/>
    <property type="project" value="UniProtKB-EC"/>
</dbReference>
<dbReference type="OrthoDB" id="9782at2157"/>
<dbReference type="InterPro" id="IPR050088">
    <property type="entry name" value="IspD/TarI_cytidylyltransf_bact"/>
</dbReference>
<organism evidence="3 4">
    <name type="scientific">Methanobrevibacter woesei</name>
    <dbReference type="NCBI Taxonomy" id="190976"/>
    <lineage>
        <taxon>Archaea</taxon>
        <taxon>Methanobacteriati</taxon>
        <taxon>Methanobacteriota</taxon>
        <taxon>Methanomada group</taxon>
        <taxon>Methanobacteria</taxon>
        <taxon>Methanobacteriales</taxon>
        <taxon>Methanobacteriaceae</taxon>
        <taxon>Methanobrevibacter</taxon>
    </lineage>
</organism>
<dbReference type="EMBL" id="MZGU01000002">
    <property type="protein sequence ID" value="PWB87087.1"/>
    <property type="molecule type" value="Genomic_DNA"/>
</dbReference>
<proteinExistence type="predicted"/>
<keyword evidence="4" id="KW-1185">Reference proteome</keyword>
<dbReference type="Pfam" id="PF01128">
    <property type="entry name" value="IspD"/>
    <property type="match status" value="1"/>
</dbReference>
<dbReference type="FunFam" id="3.90.550.10:FF:000003">
    <property type="entry name" value="2-C-methyl-D-erythritol 4-phosphate cytidylyltransferase"/>
    <property type="match status" value="1"/>
</dbReference>
<evidence type="ECO:0000313" key="3">
    <source>
        <dbReference type="EMBL" id="PWB87087.1"/>
    </source>
</evidence>
<dbReference type="PANTHER" id="PTHR32125">
    <property type="entry name" value="2-C-METHYL-D-ERYTHRITOL 4-PHOSPHATE CYTIDYLYLTRANSFERASE, CHLOROPLASTIC"/>
    <property type="match status" value="1"/>
</dbReference>
<dbReference type="Proteomes" id="UP000245577">
    <property type="component" value="Unassembled WGS sequence"/>
</dbReference>
<sequence length="231" mass="26190">MIFAAILAGGIGQRLNSDSPKQFLTVGNKPILIHSIEKFLEVDDFNKIIVSSPKDFIDYTEELIEKYFPENDKIVVIEGGAQRKDTINNSINYAIECGADEDSVMVTHDAARIFASPFLIKKSIDYAIEYGAASPVIPATDVIFKSITPNKLDSVPLRKELLHSQTPQSFNIFKYKKIYDDLNEEEIEKLDEAMVLFNLRGEDVYLFEGEQSNFKITHPFDLELAEFILNK</sequence>
<dbReference type="AlphaFoldDB" id="A0A2U1S9R4"/>
<dbReference type="PANTHER" id="PTHR32125:SF8">
    <property type="entry name" value="RIBITOL-5-PHOSPHATE CYTIDYLYLTRANSFERASE"/>
    <property type="match status" value="1"/>
</dbReference>
<dbReference type="Gene3D" id="3.90.550.10">
    <property type="entry name" value="Spore Coat Polysaccharide Biosynthesis Protein SpsA, Chain A"/>
    <property type="match status" value="1"/>
</dbReference>
<dbReference type="RefSeq" id="WP_116669028.1">
    <property type="nucleotide sequence ID" value="NZ_MZGU01000002.1"/>
</dbReference>
<comment type="caution">
    <text evidence="3">The sequence shown here is derived from an EMBL/GenBank/DDBJ whole genome shotgun (WGS) entry which is preliminary data.</text>
</comment>
<dbReference type="CDD" id="cd02516">
    <property type="entry name" value="CDP-ME_synthetase"/>
    <property type="match status" value="1"/>
</dbReference>
<keyword evidence="2 3" id="KW-0548">Nucleotidyltransferase</keyword>
<reference evidence="3 4" key="1">
    <citation type="submission" date="2017-03" db="EMBL/GenBank/DDBJ databases">
        <title>Genome sequence of Methanobrevibacter wosei.</title>
        <authorList>
            <person name="Poehlein A."/>
            <person name="Seedorf H."/>
            <person name="Daniel R."/>
        </authorList>
    </citation>
    <scope>NUCLEOTIDE SEQUENCE [LARGE SCALE GENOMIC DNA]</scope>
    <source>
        <strain evidence="3 4">DSM 11979</strain>
    </source>
</reference>
<dbReference type="InterPro" id="IPR029044">
    <property type="entry name" value="Nucleotide-diphossugar_trans"/>
</dbReference>
<evidence type="ECO:0000313" key="4">
    <source>
        <dbReference type="Proteomes" id="UP000245577"/>
    </source>
</evidence>
<gene>
    <name evidence="3" type="primary">ispD1</name>
    <name evidence="3" type="ORF">MBBWO_02040</name>
</gene>
<evidence type="ECO:0000256" key="1">
    <source>
        <dbReference type="ARBA" id="ARBA00022679"/>
    </source>
</evidence>
<protein>
    <submittedName>
        <fullName evidence="3">2-C-methyl-D-erythritol 4-phosphate cytidylyltransferase 1</fullName>
        <ecNumber evidence="3">2.7.7.60</ecNumber>
    </submittedName>
</protein>
<keyword evidence="1 3" id="KW-0808">Transferase</keyword>